<evidence type="ECO:0000259" key="3">
    <source>
        <dbReference type="PROSITE" id="PS50097"/>
    </source>
</evidence>
<dbReference type="CDD" id="cd00121">
    <property type="entry name" value="MATH"/>
    <property type="match status" value="1"/>
</dbReference>
<accession>A0A2T7C6J8</accession>
<dbReference type="Pfam" id="PF22486">
    <property type="entry name" value="MATH_2"/>
    <property type="match status" value="1"/>
</dbReference>
<evidence type="ECO:0000259" key="4">
    <source>
        <dbReference type="PROSITE" id="PS50144"/>
    </source>
</evidence>
<dbReference type="InterPro" id="IPR056423">
    <property type="entry name" value="BACK_BPM_SPOP"/>
</dbReference>
<dbReference type="InterPro" id="IPR008974">
    <property type="entry name" value="TRAF-like"/>
</dbReference>
<proteinExistence type="inferred from homology"/>
<protein>
    <recommendedName>
        <fullName evidence="7">BTB domain-containing protein</fullName>
    </recommendedName>
</protein>
<evidence type="ECO:0000313" key="6">
    <source>
        <dbReference type="Proteomes" id="UP000244336"/>
    </source>
</evidence>
<dbReference type="EMBL" id="CM009757">
    <property type="protein sequence ID" value="PUZ38971.1"/>
    <property type="molecule type" value="Genomic_DNA"/>
</dbReference>
<comment type="pathway">
    <text evidence="1">Protein modification; protein ubiquitination.</text>
</comment>
<sequence>MPPLPAPPCTTADVCTTTRSAIVAGTVTGHHLLDVEGYSRTKELFPNGTYTNSLPFNVGGRSWHISFYPNGRSPGSADFVVSIFLGLEVDQICAEPVAAWVQFSLLDRAGKPVPSHSRATELHARFHSTDGFAFGFPHFIKRADLENSEHLKDDRFTIRCDITIAKKLRKERRRASSRFVDVPPSDLYQHLGELLASKEGADVTFHVAGETFQAHRGVLASRSPVFRAELFGPMTEGGAAAVVEIDDMDGQAFRALLGFVYTDALPEDMTPEEEAVMCQHLLVAADRYGMERLKLVCEDRLCRHVTVGSAATILALAEQHRCHGLKEACFQFLESPAVLHAVAAAEGFEHLARSCPSLVKDLIFKITDC</sequence>
<dbReference type="Gene3D" id="2.60.210.10">
    <property type="entry name" value="Apoptosis, Tumor Necrosis Factor Receptor Associated Protein 2, Chain A"/>
    <property type="match status" value="1"/>
</dbReference>
<evidence type="ECO:0000313" key="5">
    <source>
        <dbReference type="EMBL" id="PUZ38971.1"/>
    </source>
</evidence>
<dbReference type="SUPFAM" id="SSF54695">
    <property type="entry name" value="POZ domain"/>
    <property type="match status" value="1"/>
</dbReference>
<dbReference type="GO" id="GO:0016567">
    <property type="term" value="P:protein ubiquitination"/>
    <property type="evidence" value="ECO:0007669"/>
    <property type="project" value="InterPro"/>
</dbReference>
<reference evidence="5 6" key="1">
    <citation type="submission" date="2018-04" db="EMBL/GenBank/DDBJ databases">
        <title>WGS assembly of Panicum hallii var. hallii HAL2.</title>
        <authorList>
            <person name="Lovell J."/>
            <person name="Jenkins J."/>
            <person name="Lowry D."/>
            <person name="Mamidi S."/>
            <person name="Sreedasyam A."/>
            <person name="Weng X."/>
            <person name="Barry K."/>
            <person name="Bonette J."/>
            <person name="Campitelli B."/>
            <person name="Daum C."/>
            <person name="Gordon S."/>
            <person name="Gould B."/>
            <person name="Lipzen A."/>
            <person name="MacQueen A."/>
            <person name="Palacio-Mejia J."/>
            <person name="Plott C."/>
            <person name="Shakirov E."/>
            <person name="Shu S."/>
            <person name="Yoshinaga Y."/>
            <person name="Zane M."/>
            <person name="Rokhsar D."/>
            <person name="Grimwood J."/>
            <person name="Schmutz J."/>
            <person name="Juenger T."/>
        </authorList>
    </citation>
    <scope>NUCLEOTIDE SEQUENCE [LARGE SCALE GENOMIC DNA]</scope>
    <source>
        <strain evidence="6">cv. HAL2</strain>
    </source>
</reference>
<comment type="similarity">
    <text evidence="2">Belongs to the Tdpoz family.</text>
</comment>
<dbReference type="Pfam" id="PF00651">
    <property type="entry name" value="BTB"/>
    <property type="match status" value="1"/>
</dbReference>
<name>A0A2T7C6J8_9POAL</name>
<dbReference type="Proteomes" id="UP000244336">
    <property type="component" value="Chromosome 9"/>
</dbReference>
<dbReference type="AlphaFoldDB" id="A0A2T7C6J8"/>
<dbReference type="SMART" id="SM00225">
    <property type="entry name" value="BTB"/>
    <property type="match status" value="1"/>
</dbReference>
<feature type="domain" description="BTB" evidence="3">
    <location>
        <begin position="201"/>
        <end position="269"/>
    </location>
</feature>
<keyword evidence="6" id="KW-1185">Reference proteome</keyword>
<dbReference type="SUPFAM" id="SSF49599">
    <property type="entry name" value="TRAF domain-like"/>
    <property type="match status" value="1"/>
</dbReference>
<dbReference type="InterPro" id="IPR045005">
    <property type="entry name" value="BPM1-6"/>
</dbReference>
<dbReference type="PROSITE" id="PS50097">
    <property type="entry name" value="BTB"/>
    <property type="match status" value="1"/>
</dbReference>
<gene>
    <name evidence="5" type="ORF">GQ55_9G239800</name>
</gene>
<dbReference type="CDD" id="cd18280">
    <property type="entry name" value="BTB_POZ_BPM_plant"/>
    <property type="match status" value="1"/>
</dbReference>
<dbReference type="PROSITE" id="PS50144">
    <property type="entry name" value="MATH"/>
    <property type="match status" value="1"/>
</dbReference>
<dbReference type="Gene3D" id="3.30.710.10">
    <property type="entry name" value="Potassium Channel Kv1.1, Chain A"/>
    <property type="match status" value="1"/>
</dbReference>
<dbReference type="Pfam" id="PF24570">
    <property type="entry name" value="BACK_BPM_SPOP"/>
    <property type="match status" value="1"/>
</dbReference>
<evidence type="ECO:0000256" key="1">
    <source>
        <dbReference type="ARBA" id="ARBA00004906"/>
    </source>
</evidence>
<feature type="domain" description="MATH" evidence="4">
    <location>
        <begin position="28"/>
        <end position="162"/>
    </location>
</feature>
<dbReference type="Gene3D" id="1.25.40.420">
    <property type="match status" value="1"/>
</dbReference>
<dbReference type="InterPro" id="IPR011333">
    <property type="entry name" value="SKP1/BTB/POZ_sf"/>
</dbReference>
<dbReference type="InterPro" id="IPR000210">
    <property type="entry name" value="BTB/POZ_dom"/>
</dbReference>
<dbReference type="InterPro" id="IPR002083">
    <property type="entry name" value="MATH/TRAF_dom"/>
</dbReference>
<dbReference type="PANTHER" id="PTHR26379:SF396">
    <property type="entry name" value="BTB_POZ DOMAIN CONTAINING PROTEIN"/>
    <property type="match status" value="1"/>
</dbReference>
<evidence type="ECO:0008006" key="7">
    <source>
        <dbReference type="Google" id="ProtNLM"/>
    </source>
</evidence>
<dbReference type="Gramene" id="PUZ38971">
    <property type="protein sequence ID" value="PUZ38971"/>
    <property type="gene ID" value="GQ55_9G239800"/>
</dbReference>
<evidence type="ECO:0000256" key="2">
    <source>
        <dbReference type="ARBA" id="ARBA00010846"/>
    </source>
</evidence>
<organism evidence="5 6">
    <name type="scientific">Panicum hallii var. hallii</name>
    <dbReference type="NCBI Taxonomy" id="1504633"/>
    <lineage>
        <taxon>Eukaryota</taxon>
        <taxon>Viridiplantae</taxon>
        <taxon>Streptophyta</taxon>
        <taxon>Embryophyta</taxon>
        <taxon>Tracheophyta</taxon>
        <taxon>Spermatophyta</taxon>
        <taxon>Magnoliopsida</taxon>
        <taxon>Liliopsida</taxon>
        <taxon>Poales</taxon>
        <taxon>Poaceae</taxon>
        <taxon>PACMAD clade</taxon>
        <taxon>Panicoideae</taxon>
        <taxon>Panicodae</taxon>
        <taxon>Paniceae</taxon>
        <taxon>Panicinae</taxon>
        <taxon>Panicum</taxon>
        <taxon>Panicum sect. Panicum</taxon>
    </lineage>
</organism>
<dbReference type="PANTHER" id="PTHR26379">
    <property type="entry name" value="BTB/POZ AND MATH DOMAIN-CONTAINING PROTEIN 1"/>
    <property type="match status" value="1"/>
</dbReference>
<dbReference type="OrthoDB" id="657261at2759"/>